<dbReference type="EMBL" id="CM001440">
    <property type="protein sequence ID" value="EHR60137.1"/>
    <property type="molecule type" value="Genomic_DNA"/>
</dbReference>
<dbReference type="RefSeq" id="WP_005454520.1">
    <property type="nucleotide sequence ID" value="NZ_CM001440.1"/>
</dbReference>
<name>H5XQS7_9PSEU</name>
<protein>
    <submittedName>
        <fullName evidence="2">Uncharacterized protein</fullName>
    </submittedName>
</protein>
<reference evidence="2 3" key="1">
    <citation type="submission" date="2011-11" db="EMBL/GenBank/DDBJ databases">
        <title>The Noncontiguous Finished sequence of Saccharomonospora cyanea NA-134.</title>
        <authorList>
            <consortium name="US DOE Joint Genome Institute"/>
            <person name="Lucas S."/>
            <person name="Han J."/>
            <person name="Lapidus A."/>
            <person name="Cheng J.-F."/>
            <person name="Goodwin L."/>
            <person name="Pitluck S."/>
            <person name="Peters L."/>
            <person name="Ovchinnikova G."/>
            <person name="Lu M."/>
            <person name="Detter J.C."/>
            <person name="Han C."/>
            <person name="Tapia R."/>
            <person name="Land M."/>
            <person name="Hauser L."/>
            <person name="Kyrpides N."/>
            <person name="Ivanova N."/>
            <person name="Pagani I."/>
            <person name="Brambilla E.-M."/>
            <person name="Klenk H.-P."/>
            <person name="Woyke T."/>
        </authorList>
    </citation>
    <scope>NUCLEOTIDE SEQUENCE [LARGE SCALE GENOMIC DNA]</scope>
    <source>
        <strain evidence="2 3">NA-134</strain>
    </source>
</reference>
<keyword evidence="3" id="KW-1185">Reference proteome</keyword>
<accession>H5XQS7</accession>
<organism evidence="2 3">
    <name type="scientific">Saccharomonospora cyanea NA-134</name>
    <dbReference type="NCBI Taxonomy" id="882082"/>
    <lineage>
        <taxon>Bacteria</taxon>
        <taxon>Bacillati</taxon>
        <taxon>Actinomycetota</taxon>
        <taxon>Actinomycetes</taxon>
        <taxon>Pseudonocardiales</taxon>
        <taxon>Pseudonocardiaceae</taxon>
        <taxon>Saccharomonospora</taxon>
    </lineage>
</organism>
<proteinExistence type="predicted"/>
<sequence length="47" mass="5292">MSQELVLSAVAVVAVLVLLAVRVLLRRSGGAGPRELGRRLRERRRRR</sequence>
<keyword evidence="1" id="KW-1133">Transmembrane helix</keyword>
<evidence type="ECO:0000313" key="2">
    <source>
        <dbReference type="EMBL" id="EHR60137.1"/>
    </source>
</evidence>
<dbReference type="STRING" id="882082.SaccyDRAFT_1227"/>
<evidence type="ECO:0000256" key="1">
    <source>
        <dbReference type="SAM" id="Phobius"/>
    </source>
</evidence>
<evidence type="ECO:0000313" key="3">
    <source>
        <dbReference type="Proteomes" id="UP000002791"/>
    </source>
</evidence>
<dbReference type="Proteomes" id="UP000002791">
    <property type="component" value="Chromosome"/>
</dbReference>
<dbReference type="HOGENOM" id="CLU_3172860_0_0_11"/>
<keyword evidence="1" id="KW-0472">Membrane</keyword>
<keyword evidence="1" id="KW-0812">Transmembrane</keyword>
<gene>
    <name evidence="2" type="ORF">SaccyDRAFT_1227</name>
</gene>
<dbReference type="AlphaFoldDB" id="H5XQS7"/>
<feature type="transmembrane region" description="Helical" evidence="1">
    <location>
        <begin position="6"/>
        <end position="25"/>
    </location>
</feature>